<evidence type="ECO:0000313" key="1">
    <source>
        <dbReference type="EMBL" id="KAI8014461.1"/>
    </source>
</evidence>
<accession>A0ACC0HMV7</accession>
<protein>
    <submittedName>
        <fullName evidence="1">Ubiquitin carboxyl-terminal hydrolase 8</fullName>
    </submittedName>
</protein>
<dbReference type="Proteomes" id="UP001060215">
    <property type="component" value="Chromosome 4"/>
</dbReference>
<name>A0ACC0HMV7_9ERIC</name>
<evidence type="ECO:0000313" key="2">
    <source>
        <dbReference type="Proteomes" id="UP001060215"/>
    </source>
</evidence>
<comment type="caution">
    <text evidence="1">The sequence shown here is derived from an EMBL/GenBank/DDBJ whole genome shotgun (WGS) entry which is preliminary data.</text>
</comment>
<reference evidence="1 2" key="1">
    <citation type="journal article" date="2022" name="Plant J.">
        <title>Chromosome-level genome of Camellia lanceoleosa provides a valuable resource for understanding genome evolution and self-incompatibility.</title>
        <authorList>
            <person name="Gong W."/>
            <person name="Xiao S."/>
            <person name="Wang L."/>
            <person name="Liao Z."/>
            <person name="Chang Y."/>
            <person name="Mo W."/>
            <person name="Hu G."/>
            <person name="Li W."/>
            <person name="Zhao G."/>
            <person name="Zhu H."/>
            <person name="Hu X."/>
            <person name="Ji K."/>
            <person name="Xiang X."/>
            <person name="Song Q."/>
            <person name="Yuan D."/>
            <person name="Jin S."/>
            <person name="Zhang L."/>
        </authorList>
    </citation>
    <scope>NUCLEOTIDE SEQUENCE [LARGE SCALE GENOMIC DNA]</scope>
    <source>
        <strain evidence="1">SQ_2022a</strain>
    </source>
</reference>
<proteinExistence type="predicted"/>
<keyword evidence="2" id="KW-1185">Reference proteome</keyword>
<dbReference type="EMBL" id="CM045761">
    <property type="protein sequence ID" value="KAI8014461.1"/>
    <property type="molecule type" value="Genomic_DNA"/>
</dbReference>
<gene>
    <name evidence="1" type="ORF">LOK49_LG05G01664</name>
</gene>
<keyword evidence="1" id="KW-0378">Hydrolase</keyword>
<sequence length="315" mass="36362">MSKYCSGDEEEEDDELRDFSGEPELDPDLTDKRFEQGESSSSQRRSGEDRVDRCVPGGGAECDLPEDRTPEIISVRLDREKTEKMPRQRHLVMETNLKEMVKRSEDRLHEDLNRVKYQPYIEANEAKDRPDEEMTDEHWRNHLACNDSIIVDVCQGQYRSKLVCPACKKLSITFDPFMYLSLPLPSTTMRSMTLTDMSTDGSTLPFPVIVTVPKYGRCKDLVQALSTTCSLRDDEKLLVAEVSKEAEERHVFCLPLLFSFADTVVPFNQFPRLYQPSEKKEISLKQQVSRKIVKIVGFYLSEDLFSLGKRRRLKD</sequence>
<organism evidence="1 2">
    <name type="scientific">Camellia lanceoleosa</name>
    <dbReference type="NCBI Taxonomy" id="1840588"/>
    <lineage>
        <taxon>Eukaryota</taxon>
        <taxon>Viridiplantae</taxon>
        <taxon>Streptophyta</taxon>
        <taxon>Embryophyta</taxon>
        <taxon>Tracheophyta</taxon>
        <taxon>Spermatophyta</taxon>
        <taxon>Magnoliopsida</taxon>
        <taxon>eudicotyledons</taxon>
        <taxon>Gunneridae</taxon>
        <taxon>Pentapetalae</taxon>
        <taxon>asterids</taxon>
        <taxon>Ericales</taxon>
        <taxon>Theaceae</taxon>
        <taxon>Camellia</taxon>
    </lineage>
</organism>